<feature type="compositionally biased region" description="Low complexity" evidence="1">
    <location>
        <begin position="148"/>
        <end position="158"/>
    </location>
</feature>
<proteinExistence type="predicted"/>
<organism evidence="2 3">
    <name type="scientific">Pantherophis guttatus</name>
    <name type="common">Corn snake</name>
    <name type="synonym">Elaphe guttata</name>
    <dbReference type="NCBI Taxonomy" id="94885"/>
    <lineage>
        <taxon>Eukaryota</taxon>
        <taxon>Metazoa</taxon>
        <taxon>Chordata</taxon>
        <taxon>Craniata</taxon>
        <taxon>Vertebrata</taxon>
        <taxon>Euteleostomi</taxon>
        <taxon>Lepidosauria</taxon>
        <taxon>Squamata</taxon>
        <taxon>Bifurcata</taxon>
        <taxon>Unidentata</taxon>
        <taxon>Episquamata</taxon>
        <taxon>Toxicofera</taxon>
        <taxon>Serpentes</taxon>
        <taxon>Colubroidea</taxon>
        <taxon>Colubridae</taxon>
        <taxon>Colubrinae</taxon>
        <taxon>Pantherophis</taxon>
    </lineage>
</organism>
<name>A0ABM3YSF4_PANGU</name>
<evidence type="ECO:0000256" key="1">
    <source>
        <dbReference type="SAM" id="MobiDB-lite"/>
    </source>
</evidence>
<feature type="region of interest" description="Disordered" evidence="1">
    <location>
        <begin position="1"/>
        <end position="26"/>
    </location>
</feature>
<feature type="region of interest" description="Disordered" evidence="1">
    <location>
        <begin position="115"/>
        <end position="179"/>
    </location>
</feature>
<feature type="region of interest" description="Disordered" evidence="1">
    <location>
        <begin position="53"/>
        <end position="91"/>
    </location>
</feature>
<keyword evidence="2" id="KW-1185">Reference proteome</keyword>
<feature type="compositionally biased region" description="Pro residues" evidence="1">
    <location>
        <begin position="72"/>
        <end position="87"/>
    </location>
</feature>
<gene>
    <name evidence="3" type="primary">LOC117678220</name>
</gene>
<dbReference type="Proteomes" id="UP001652622">
    <property type="component" value="Unplaced"/>
</dbReference>
<reference evidence="3" key="1">
    <citation type="submission" date="2025-08" db="UniProtKB">
        <authorList>
            <consortium name="RefSeq"/>
        </authorList>
    </citation>
    <scope>IDENTIFICATION</scope>
    <source>
        <tissue evidence="3">Blood</tissue>
    </source>
</reference>
<dbReference type="RefSeq" id="XP_060539048.1">
    <property type="nucleotide sequence ID" value="XM_060683065.1"/>
</dbReference>
<feature type="compositionally biased region" description="Basic residues" evidence="1">
    <location>
        <begin position="127"/>
        <end position="140"/>
    </location>
</feature>
<evidence type="ECO:0000313" key="2">
    <source>
        <dbReference type="Proteomes" id="UP001652622"/>
    </source>
</evidence>
<dbReference type="GeneID" id="117678220"/>
<protein>
    <submittedName>
        <fullName evidence="3">Uncharacterized protein LOC117678220 isoform X1</fullName>
    </submittedName>
</protein>
<sequence length="432" mass="47556">MGCLDIGESPPVARKDGRVSLPSSSSGICSATSILGRSATWPTSALLARRRRRRRLHTAPPAPKLQARPVPARNPSPRAPFPAPPLPFASWPEERRGAAARKGWARAIARRRKRALDANQSSGSWRLGKKNAARRTRRASPRLLPSHRGGAARFQGRARGSRRGGRDERGEPIARSPPLNRRMHGGLLLVPSLLLSFGEGKVGLEVSGICGRRGHLSSPRLSCILFFFPSLSEAKIIIFFFKKKNGMGGRVCRATVMEAEQGEGGKMLEPVSFLLSQSLSRAGAKWLSGVGKERAFPDGCKKTGLATGKRRKPRELRSWTIWWHLSSWRAPSHPIPPALRFGSDLLIFLPGAEGSTFLSSFSPPQPWKHVKMAIPEILFCASWRTLMTVTCFQNLTSLRGCIGIYGMSQLLSTPNIWKLKNLTLHCDNDHGR</sequence>
<accession>A0ABM3YSF4</accession>
<evidence type="ECO:0000313" key="3">
    <source>
        <dbReference type="RefSeq" id="XP_060539048.1"/>
    </source>
</evidence>